<evidence type="ECO:0000313" key="2">
    <source>
        <dbReference type="EMBL" id="GAA3935821.1"/>
    </source>
</evidence>
<name>A0ABP7N549_9GAMM</name>
<gene>
    <name evidence="2" type="ORF">GCM10022277_35390</name>
</gene>
<feature type="transmembrane region" description="Helical" evidence="1">
    <location>
        <begin position="86"/>
        <end position="102"/>
    </location>
</feature>
<keyword evidence="1" id="KW-1133">Transmembrane helix</keyword>
<evidence type="ECO:0000313" key="3">
    <source>
        <dbReference type="Proteomes" id="UP001501565"/>
    </source>
</evidence>
<feature type="transmembrane region" description="Helical" evidence="1">
    <location>
        <begin position="62"/>
        <end position="80"/>
    </location>
</feature>
<feature type="transmembrane region" description="Helical" evidence="1">
    <location>
        <begin position="123"/>
        <end position="144"/>
    </location>
</feature>
<dbReference type="EMBL" id="BAABBN010000012">
    <property type="protein sequence ID" value="GAA3935821.1"/>
    <property type="molecule type" value="Genomic_DNA"/>
</dbReference>
<keyword evidence="1" id="KW-0472">Membrane</keyword>
<dbReference type="Proteomes" id="UP001501565">
    <property type="component" value="Unassembled WGS sequence"/>
</dbReference>
<reference evidence="3" key="1">
    <citation type="journal article" date="2019" name="Int. J. Syst. Evol. Microbiol.">
        <title>The Global Catalogue of Microorganisms (GCM) 10K type strain sequencing project: providing services to taxonomists for standard genome sequencing and annotation.</title>
        <authorList>
            <consortium name="The Broad Institute Genomics Platform"/>
            <consortium name="The Broad Institute Genome Sequencing Center for Infectious Disease"/>
            <person name="Wu L."/>
            <person name="Ma J."/>
        </authorList>
    </citation>
    <scope>NUCLEOTIDE SEQUENCE [LARGE SCALE GENOMIC DNA]</scope>
    <source>
        <strain evidence="3">JCM 17551</strain>
    </source>
</reference>
<dbReference type="RefSeq" id="WP_344799936.1">
    <property type="nucleotide sequence ID" value="NZ_BAABBN010000012.1"/>
</dbReference>
<evidence type="ECO:0000256" key="1">
    <source>
        <dbReference type="SAM" id="Phobius"/>
    </source>
</evidence>
<feature type="transmembrane region" description="Helical" evidence="1">
    <location>
        <begin position="251"/>
        <end position="276"/>
    </location>
</feature>
<proteinExistence type="predicted"/>
<keyword evidence="3" id="KW-1185">Reference proteome</keyword>
<feature type="transmembrane region" description="Helical" evidence="1">
    <location>
        <begin position="164"/>
        <end position="189"/>
    </location>
</feature>
<sequence>MKAFFSELSKEIWQVSFTLFRLMIPAIIVVKILELCGFLKYLGLVLGPVMEWVGLPESMGIVWATTIFTNIYAGMLVFFYTAQTEVLTVAQVTVLSLLMLFAHGLPVEARIAQQAGVRLRVTLLLRIGGGLLIAWIMNTLYVEFDWLQEANQLAWQPEKPDPSLWSWVVSQVEGLIMIQVIIIVLLTALKILKLVGIEKLMTLLLTPVLKVLGIGHQATTITIVGVTLGLSFGGGLLINESKAGHVSKRDVFAAMCLLALCHSVIEDTLLVLLLGADLSGVLWARIFFSVIVIALMTRVMDRIPAHYWDKHLTNKHLCGTTCLNTTKPPLAT</sequence>
<feature type="transmembrane region" description="Helical" evidence="1">
    <location>
        <begin position="282"/>
        <end position="300"/>
    </location>
</feature>
<protein>
    <submittedName>
        <fullName evidence="2">Nucleoside recognition protein</fullName>
    </submittedName>
</protein>
<feature type="transmembrane region" description="Helical" evidence="1">
    <location>
        <begin position="221"/>
        <end position="239"/>
    </location>
</feature>
<keyword evidence="1" id="KW-0812">Transmembrane</keyword>
<organism evidence="2 3">
    <name type="scientific">Litoribacillus peritrichatus</name>
    <dbReference type="NCBI Taxonomy" id="718191"/>
    <lineage>
        <taxon>Bacteria</taxon>
        <taxon>Pseudomonadati</taxon>
        <taxon>Pseudomonadota</taxon>
        <taxon>Gammaproteobacteria</taxon>
        <taxon>Oceanospirillales</taxon>
        <taxon>Oceanospirillaceae</taxon>
        <taxon>Litoribacillus</taxon>
    </lineage>
</organism>
<accession>A0ABP7N549</accession>
<comment type="caution">
    <text evidence="2">The sequence shown here is derived from an EMBL/GenBank/DDBJ whole genome shotgun (WGS) entry which is preliminary data.</text>
</comment>